<dbReference type="AlphaFoldDB" id="A0A6L6UCI4"/>
<evidence type="ECO:0000256" key="1">
    <source>
        <dbReference type="ARBA" id="ARBA00007435"/>
    </source>
</evidence>
<dbReference type="InterPro" id="IPR000305">
    <property type="entry name" value="GIY-YIG_endonuc"/>
</dbReference>
<keyword evidence="4" id="KW-1185">Reference proteome</keyword>
<dbReference type="PANTHER" id="PTHR34477">
    <property type="entry name" value="UPF0213 PROTEIN YHBQ"/>
    <property type="match status" value="1"/>
</dbReference>
<reference evidence="3 4" key="1">
    <citation type="submission" date="2019-12" db="EMBL/GenBank/DDBJ databases">
        <authorList>
            <person name="Li J."/>
        </authorList>
    </citation>
    <scope>NUCLEOTIDE SEQUENCE [LARGE SCALE GENOMIC DNA]</scope>
    <source>
        <strain evidence="3 4">HL2-2</strain>
    </source>
</reference>
<proteinExistence type="inferred from homology"/>
<evidence type="ECO:0000313" key="3">
    <source>
        <dbReference type="EMBL" id="MUU79679.1"/>
    </source>
</evidence>
<feature type="domain" description="GIY-YIG" evidence="2">
    <location>
        <begin position="3"/>
        <end position="81"/>
    </location>
</feature>
<dbReference type="EMBL" id="WOWS01000007">
    <property type="protein sequence ID" value="MUU79679.1"/>
    <property type="molecule type" value="Genomic_DNA"/>
</dbReference>
<name>A0A6L6UCI4_9FLAO</name>
<sequence length="84" mass="9902">MDLPFAVYILKCSDDTYYTGFTTNINNRLNAHNKKEVQYTKYRLPLELVHLSLFSNKQKAYDYERYLKSGSGIAFRNKRLVLNS</sequence>
<evidence type="ECO:0000313" key="4">
    <source>
        <dbReference type="Proteomes" id="UP000478208"/>
    </source>
</evidence>
<dbReference type="PANTHER" id="PTHR34477:SF1">
    <property type="entry name" value="UPF0213 PROTEIN YHBQ"/>
    <property type="match status" value="1"/>
</dbReference>
<gene>
    <name evidence="3" type="ORF">GN138_14605</name>
</gene>
<accession>A0A6L6UCI4</accession>
<comment type="similarity">
    <text evidence="1">Belongs to the UPF0213 family.</text>
</comment>
<evidence type="ECO:0000259" key="2">
    <source>
        <dbReference type="PROSITE" id="PS50164"/>
    </source>
</evidence>
<dbReference type="RefSeq" id="WP_157364739.1">
    <property type="nucleotide sequence ID" value="NZ_WOWS01000007.1"/>
</dbReference>
<organism evidence="3 4">
    <name type="scientific">Winogradskyella endarachnes</name>
    <dbReference type="NCBI Taxonomy" id="2681965"/>
    <lineage>
        <taxon>Bacteria</taxon>
        <taxon>Pseudomonadati</taxon>
        <taxon>Bacteroidota</taxon>
        <taxon>Flavobacteriia</taxon>
        <taxon>Flavobacteriales</taxon>
        <taxon>Flavobacteriaceae</taxon>
        <taxon>Winogradskyella</taxon>
    </lineage>
</organism>
<dbReference type="InterPro" id="IPR035901">
    <property type="entry name" value="GIY-YIG_endonuc_sf"/>
</dbReference>
<dbReference type="SUPFAM" id="SSF82771">
    <property type="entry name" value="GIY-YIG endonuclease"/>
    <property type="match status" value="1"/>
</dbReference>
<dbReference type="InterPro" id="IPR050190">
    <property type="entry name" value="UPF0213_domain"/>
</dbReference>
<protein>
    <submittedName>
        <fullName evidence="3">GIY-YIG nuclease family protein</fullName>
    </submittedName>
</protein>
<comment type="caution">
    <text evidence="3">The sequence shown here is derived from an EMBL/GenBank/DDBJ whole genome shotgun (WGS) entry which is preliminary data.</text>
</comment>
<dbReference type="Gene3D" id="3.40.1440.10">
    <property type="entry name" value="GIY-YIG endonuclease"/>
    <property type="match status" value="1"/>
</dbReference>
<dbReference type="PROSITE" id="PS50164">
    <property type="entry name" value="GIY_YIG"/>
    <property type="match status" value="1"/>
</dbReference>
<dbReference type="Proteomes" id="UP000478208">
    <property type="component" value="Unassembled WGS sequence"/>
</dbReference>
<dbReference type="CDD" id="cd10456">
    <property type="entry name" value="GIY-YIG_UPF0213"/>
    <property type="match status" value="1"/>
</dbReference>
<dbReference type="Pfam" id="PF01541">
    <property type="entry name" value="GIY-YIG"/>
    <property type="match status" value="1"/>
</dbReference>